<dbReference type="AlphaFoldDB" id="A0AAD4I6H6"/>
<reference evidence="2" key="1">
    <citation type="submission" date="2021-07" db="EMBL/GenBank/DDBJ databases">
        <title>Genome Resource of American Ginseng Black Spot Pathogen Alternaria panax.</title>
        <authorList>
            <person name="Qiu C."/>
            <person name="Wang W."/>
            <person name="Liu Z."/>
        </authorList>
    </citation>
    <scope>NUCLEOTIDE SEQUENCE</scope>
    <source>
        <strain evidence="2">BNCC115425</strain>
    </source>
</reference>
<feature type="signal peptide" evidence="1">
    <location>
        <begin position="1"/>
        <end position="21"/>
    </location>
</feature>
<proteinExistence type="predicted"/>
<name>A0AAD4I6H6_9PLEO</name>
<accession>A0AAD4I6H6</accession>
<gene>
    <name evidence="2" type="ORF">G6011_05414</name>
</gene>
<evidence type="ECO:0000256" key="1">
    <source>
        <dbReference type="SAM" id="SignalP"/>
    </source>
</evidence>
<evidence type="ECO:0000313" key="3">
    <source>
        <dbReference type="Proteomes" id="UP001199106"/>
    </source>
</evidence>
<protein>
    <recommendedName>
        <fullName evidence="4">Ecp2 effector protein domain-containing protein</fullName>
    </recommendedName>
</protein>
<dbReference type="EMBL" id="JAANER010000007">
    <property type="protein sequence ID" value="KAG9187543.1"/>
    <property type="molecule type" value="Genomic_DNA"/>
</dbReference>
<evidence type="ECO:0008006" key="4">
    <source>
        <dbReference type="Google" id="ProtNLM"/>
    </source>
</evidence>
<keyword evidence="1" id="KW-0732">Signal</keyword>
<keyword evidence="3" id="KW-1185">Reference proteome</keyword>
<sequence length="199" mass="22342">MYTITFLTTLLSAIVIPSTLGTAIPSISPPTNATSLFSRSPKGCLMTHYLTESHYRQIVRQHCDNHFPRWHPSDEKLVYTYDMADYRGYPIRWILSTHYKVGDRNTISLGLTRDDCYDRFNAFLDGGSGIGDEGEEGKTWCTVNVAKYGKGKGGLNGGKLVTGGKYNMLRGTGGAELWVETRKRKDDKYKPPPEDIHLD</sequence>
<evidence type="ECO:0000313" key="2">
    <source>
        <dbReference type="EMBL" id="KAG9187543.1"/>
    </source>
</evidence>
<feature type="chain" id="PRO_5041940571" description="Ecp2 effector protein domain-containing protein" evidence="1">
    <location>
        <begin position="22"/>
        <end position="199"/>
    </location>
</feature>
<dbReference type="Proteomes" id="UP001199106">
    <property type="component" value="Unassembled WGS sequence"/>
</dbReference>
<organism evidence="2 3">
    <name type="scientific">Alternaria panax</name>
    <dbReference type="NCBI Taxonomy" id="48097"/>
    <lineage>
        <taxon>Eukaryota</taxon>
        <taxon>Fungi</taxon>
        <taxon>Dikarya</taxon>
        <taxon>Ascomycota</taxon>
        <taxon>Pezizomycotina</taxon>
        <taxon>Dothideomycetes</taxon>
        <taxon>Pleosporomycetidae</taxon>
        <taxon>Pleosporales</taxon>
        <taxon>Pleosporineae</taxon>
        <taxon>Pleosporaceae</taxon>
        <taxon>Alternaria</taxon>
        <taxon>Alternaria sect. Panax</taxon>
    </lineage>
</organism>
<comment type="caution">
    <text evidence="2">The sequence shown here is derived from an EMBL/GenBank/DDBJ whole genome shotgun (WGS) entry which is preliminary data.</text>
</comment>